<keyword evidence="4" id="KW-1003">Cell membrane</keyword>
<dbReference type="PANTHER" id="PTHR32063:SF11">
    <property type="entry name" value="CATION OR DRUG EFFLUX SYSTEM PROTEIN"/>
    <property type="match status" value="1"/>
</dbReference>
<dbReference type="PANTHER" id="PTHR32063">
    <property type="match status" value="1"/>
</dbReference>
<evidence type="ECO:0000256" key="6">
    <source>
        <dbReference type="ARBA" id="ARBA00022692"/>
    </source>
</evidence>
<evidence type="ECO:0000259" key="10">
    <source>
        <dbReference type="PROSITE" id="PS50156"/>
    </source>
</evidence>
<organism evidence="11 12">
    <name type="scientific">Rhizobium halophytocola</name>
    <dbReference type="NCBI Taxonomy" id="735519"/>
    <lineage>
        <taxon>Bacteria</taxon>
        <taxon>Pseudomonadati</taxon>
        <taxon>Pseudomonadota</taxon>
        <taxon>Alphaproteobacteria</taxon>
        <taxon>Hyphomicrobiales</taxon>
        <taxon>Rhizobiaceae</taxon>
        <taxon>Rhizobium/Agrobacterium group</taxon>
        <taxon>Rhizobium</taxon>
    </lineage>
</organism>
<sequence>MNISRFFVDRPVFAGVLSILIVVAGLIGMRSLPISEYPDVVPPSIVVRATYPGANPRVIAETVATPLEEQINGVEGMLYMSSQATSDGVMTLTVTFKLGTDPDQAQQLVQNRVSQAEPRLPEEVKSLGVTTVKSSPDLMMVVNLLSPDNRYDTTYLRNYAVLNIKDQLARIQGVGQVQVFGSGDYSMRVWIDPQKAAEHNLAASDITNAIRQQNVQAAAGTIGASPSVPGIDMQLNVNAQGRLQTPEQFGNIIVKSGDNGQVTRLRDVARVELGASDYSLRSLLDGKSAVAIPVFQAPGSNAIAISDEVNKTMDELQLAMPDGVKYEIVYDTTKFVRSSIEKVVDTLLEAIGLVVIVVILFLQTWRASIIPLIAVPVSIIGTFAVMYVFGFSINALSLFGLVLAIGIVVDDAIVVVENVERNIENGLSPRRATYQAMSEVSGPIIAIALVLVAVFVPLAFITGLSGQFYRQFALTIAISTVISAINSLTLSPALAALLLKGHGAKKDWLTRAMDAVFGWFFRGFNRAFGAGSNAYGRGVGGLLSRKSIVMVIYLALAGATYAMFNAVPGGFVPAQDKQYLVGFAQLPDGATLDRTEDVIKRMSDIMMEQPGVSHAIAFPGLSINGFTNSSNAGIVFAVLDDFDKRKTPDLSGGAVAMQLNQKFGAIQDAFIAMFPPPPVQGLGTTGGFKLQLEDRAGLGYKTLDDATKAFLAKAYQTPELAGIYTSYQINVPQLYADLDRTKAEQLGVSVTDVFETLQIYLGSLYVNDFNAFGRTYSVRAQADAKFRARADDIGQLKVRSTSGQMIPLSALLKVDATTGPERTNRYNGFLSADINGGPAPGFSSGQAQAAVEKLAEETLPAGIGYEWTDLTYQQILAGSSGVLMFPLALLLVYLVLAAQYESLLLPFAIIMIVPMGVLAALTGVWLTGGDNNIFTQIGLVVLVGLSAKNAILIVEFARELEFEGRTPFEAAIEASRLRLRPILMTSMAFIMGVVPLVVSTGAGAEMRSAMGIAVFSGMIGVTFFGIFMTPVFYVLVRRLGGNRPLVQHKEVDGEEAKAPVANVNQADLNDEELNEADVAFRALEYGAHR</sequence>
<feature type="domain" description="SSD" evidence="10">
    <location>
        <begin position="368"/>
        <end position="497"/>
    </location>
</feature>
<evidence type="ECO:0000256" key="9">
    <source>
        <dbReference type="RuleBase" id="RU364070"/>
    </source>
</evidence>
<dbReference type="NCBIfam" id="NF000282">
    <property type="entry name" value="RND_permease_1"/>
    <property type="match status" value="1"/>
</dbReference>
<feature type="transmembrane region" description="Helical" evidence="9">
    <location>
        <begin position="369"/>
        <end position="389"/>
    </location>
</feature>
<dbReference type="InterPro" id="IPR001036">
    <property type="entry name" value="Acrflvin-R"/>
</dbReference>
<feature type="transmembrane region" description="Helical" evidence="9">
    <location>
        <begin position="977"/>
        <end position="998"/>
    </location>
</feature>
<evidence type="ECO:0000256" key="5">
    <source>
        <dbReference type="ARBA" id="ARBA00022519"/>
    </source>
</evidence>
<evidence type="ECO:0000313" key="11">
    <source>
        <dbReference type="EMBL" id="MBP1849535.1"/>
    </source>
</evidence>
<dbReference type="NCBIfam" id="TIGR00915">
    <property type="entry name" value="2A0602"/>
    <property type="match status" value="1"/>
</dbReference>
<evidence type="ECO:0000256" key="8">
    <source>
        <dbReference type="ARBA" id="ARBA00023136"/>
    </source>
</evidence>
<dbReference type="Pfam" id="PF00873">
    <property type="entry name" value="ACR_tran"/>
    <property type="match status" value="1"/>
</dbReference>
<dbReference type="EMBL" id="JAGGJU010000002">
    <property type="protein sequence ID" value="MBP1849535.1"/>
    <property type="molecule type" value="Genomic_DNA"/>
</dbReference>
<feature type="transmembrane region" description="Helical" evidence="9">
    <location>
        <begin position="875"/>
        <end position="896"/>
    </location>
</feature>
<feature type="transmembrane region" description="Helical" evidence="9">
    <location>
        <begin position="903"/>
        <end position="927"/>
    </location>
</feature>
<comment type="similarity">
    <text evidence="2 9">Belongs to the resistance-nodulation-cell division (RND) (TC 2.A.6) family.</text>
</comment>
<dbReference type="Gene3D" id="3.30.70.1440">
    <property type="entry name" value="Multidrug efflux transporter AcrB pore domain"/>
    <property type="match status" value="1"/>
</dbReference>
<comment type="caution">
    <text evidence="11">The sequence shown here is derived from an EMBL/GenBank/DDBJ whole genome shotgun (WGS) entry which is preliminary data.</text>
</comment>
<protein>
    <recommendedName>
        <fullName evidence="9">Efflux pump membrane transporter</fullName>
    </recommendedName>
</protein>
<keyword evidence="12" id="KW-1185">Reference proteome</keyword>
<accession>A0ABS4DV25</accession>
<feature type="transmembrane region" description="Helical" evidence="9">
    <location>
        <begin position="440"/>
        <end position="460"/>
    </location>
</feature>
<keyword evidence="5 9" id="KW-0997">Cell inner membrane</keyword>
<dbReference type="PRINTS" id="PR00702">
    <property type="entry name" value="ACRIFLAVINRP"/>
</dbReference>
<gene>
    <name evidence="11" type="ORF">J2Z17_000956</name>
</gene>
<evidence type="ECO:0000256" key="2">
    <source>
        <dbReference type="ARBA" id="ARBA00010942"/>
    </source>
</evidence>
<feature type="transmembrane region" description="Helical" evidence="9">
    <location>
        <begin position="395"/>
        <end position="419"/>
    </location>
</feature>
<name>A0ABS4DV25_9HYPH</name>
<reference evidence="11 12" key="1">
    <citation type="submission" date="2021-03" db="EMBL/GenBank/DDBJ databases">
        <title>Genomic Encyclopedia of Type Strains, Phase IV (KMG-IV): sequencing the most valuable type-strain genomes for metagenomic binning, comparative biology and taxonomic classification.</title>
        <authorList>
            <person name="Goeker M."/>
        </authorList>
    </citation>
    <scope>NUCLEOTIDE SEQUENCE [LARGE SCALE GENOMIC DNA]</scope>
    <source>
        <strain evidence="11 12">DSM 21600</strain>
    </source>
</reference>
<dbReference type="Gene3D" id="3.30.2090.10">
    <property type="entry name" value="Multidrug efflux transporter AcrB TolC docking domain, DN and DC subdomains"/>
    <property type="match status" value="2"/>
</dbReference>
<dbReference type="InterPro" id="IPR027463">
    <property type="entry name" value="AcrB_DN_DC_subdom"/>
</dbReference>
<comment type="subcellular location">
    <subcellularLocation>
        <location evidence="1 9">Cell inner membrane</location>
        <topology evidence="1 9">Multi-pass membrane protein</topology>
    </subcellularLocation>
</comment>
<evidence type="ECO:0000256" key="4">
    <source>
        <dbReference type="ARBA" id="ARBA00022475"/>
    </source>
</evidence>
<dbReference type="InterPro" id="IPR004764">
    <property type="entry name" value="MdtF-like"/>
</dbReference>
<evidence type="ECO:0000256" key="7">
    <source>
        <dbReference type="ARBA" id="ARBA00022989"/>
    </source>
</evidence>
<dbReference type="Gene3D" id="3.30.70.1430">
    <property type="entry name" value="Multidrug efflux transporter AcrB pore domain"/>
    <property type="match status" value="2"/>
</dbReference>
<feature type="transmembrane region" description="Helical" evidence="9">
    <location>
        <begin position="547"/>
        <end position="564"/>
    </location>
</feature>
<feature type="transmembrane region" description="Helical" evidence="9">
    <location>
        <begin position="343"/>
        <end position="362"/>
    </location>
</feature>
<dbReference type="SUPFAM" id="SSF82866">
    <property type="entry name" value="Multidrug efflux transporter AcrB transmembrane domain"/>
    <property type="match status" value="2"/>
</dbReference>
<dbReference type="PROSITE" id="PS50156">
    <property type="entry name" value="SSD"/>
    <property type="match status" value="1"/>
</dbReference>
<feature type="transmembrane region" description="Helical" evidence="9">
    <location>
        <begin position="12"/>
        <end position="32"/>
    </location>
</feature>
<keyword evidence="3 9" id="KW-0813">Transport</keyword>
<evidence type="ECO:0000313" key="12">
    <source>
        <dbReference type="Proteomes" id="UP000759443"/>
    </source>
</evidence>
<keyword evidence="8 9" id="KW-0472">Membrane</keyword>
<feature type="transmembrane region" description="Helical" evidence="9">
    <location>
        <begin position="472"/>
        <end position="499"/>
    </location>
</feature>
<dbReference type="Gene3D" id="1.20.1640.10">
    <property type="entry name" value="Multidrug efflux transporter AcrB transmembrane domain"/>
    <property type="match status" value="2"/>
</dbReference>
<dbReference type="InterPro" id="IPR000731">
    <property type="entry name" value="SSD"/>
</dbReference>
<keyword evidence="7 9" id="KW-1133">Transmembrane helix</keyword>
<feature type="transmembrane region" description="Helical" evidence="9">
    <location>
        <begin position="933"/>
        <end position="956"/>
    </location>
</feature>
<evidence type="ECO:0000256" key="1">
    <source>
        <dbReference type="ARBA" id="ARBA00004429"/>
    </source>
</evidence>
<proteinExistence type="inferred from homology"/>
<evidence type="ECO:0000256" key="3">
    <source>
        <dbReference type="ARBA" id="ARBA00022448"/>
    </source>
</evidence>
<dbReference type="Gene3D" id="3.30.70.1320">
    <property type="entry name" value="Multidrug efflux transporter AcrB pore domain like"/>
    <property type="match status" value="1"/>
</dbReference>
<dbReference type="Proteomes" id="UP000759443">
    <property type="component" value="Unassembled WGS sequence"/>
</dbReference>
<keyword evidence="6 9" id="KW-0812">Transmembrane</keyword>
<dbReference type="SUPFAM" id="SSF82714">
    <property type="entry name" value="Multidrug efflux transporter AcrB TolC docking domain, DN and DC subdomains"/>
    <property type="match status" value="2"/>
</dbReference>
<feature type="transmembrane region" description="Helical" evidence="9">
    <location>
        <begin position="1010"/>
        <end position="1036"/>
    </location>
</feature>
<dbReference type="SUPFAM" id="SSF82693">
    <property type="entry name" value="Multidrug efflux transporter AcrB pore domain, PN1, PN2, PC1 and PC2 subdomains"/>
    <property type="match status" value="4"/>
</dbReference>